<comment type="caution">
    <text evidence="4">The sequence shown here is derived from an EMBL/GenBank/DDBJ whole genome shotgun (WGS) entry which is preliminary data.</text>
</comment>
<sequence>MRCAIPFFLNVLAAATARAAGGTVWATPHESYSSSVGVLGCKVDTNRIAYWPASVDCTNICVALSYEGRTVHLLRIDQSEGAYDVSYDAWNYLVTGYPATERPTAGGAVAMEYQDAEPSACASLIHTDGAKLPLSAPNSMNYLASCLEQEDSWVGNNHVLYNILDPICSWGNNEVCTLDWPTANQADCPTQLGTPTALTSEPVYNIQYITGNKVLASNGQVVSSGGPSITSNLGLNQNASGRAARGDRVLIMAIGVFTYWMLGRI</sequence>
<dbReference type="Pfam" id="PF07249">
    <property type="entry name" value="Cerato-platanin"/>
    <property type="match status" value="1"/>
</dbReference>
<evidence type="ECO:0000256" key="2">
    <source>
        <dbReference type="ARBA" id="ARBA00022525"/>
    </source>
</evidence>
<feature type="chain" id="PRO_5042873117" description="Cerato-platanin" evidence="3">
    <location>
        <begin position="20"/>
        <end position="265"/>
    </location>
</feature>
<comment type="subcellular location">
    <subcellularLocation>
        <location evidence="1">Secreted</location>
    </subcellularLocation>
</comment>
<evidence type="ECO:0000256" key="1">
    <source>
        <dbReference type="ARBA" id="ARBA00004613"/>
    </source>
</evidence>
<reference evidence="4" key="2">
    <citation type="submission" date="2023-05" db="EMBL/GenBank/DDBJ databases">
        <authorList>
            <consortium name="Lawrence Berkeley National Laboratory"/>
            <person name="Steindorff A."/>
            <person name="Hensen N."/>
            <person name="Bonometti L."/>
            <person name="Westerberg I."/>
            <person name="Brannstrom I.O."/>
            <person name="Guillou S."/>
            <person name="Cros-Aarteil S."/>
            <person name="Calhoun S."/>
            <person name="Haridas S."/>
            <person name="Kuo A."/>
            <person name="Mondo S."/>
            <person name="Pangilinan J."/>
            <person name="Riley R."/>
            <person name="Labutti K."/>
            <person name="Andreopoulos B."/>
            <person name="Lipzen A."/>
            <person name="Chen C."/>
            <person name="Yanf M."/>
            <person name="Daum C."/>
            <person name="Ng V."/>
            <person name="Clum A."/>
            <person name="Ohm R."/>
            <person name="Martin F."/>
            <person name="Silar P."/>
            <person name="Natvig D."/>
            <person name="Lalanne C."/>
            <person name="Gautier V."/>
            <person name="Ament-Velasquez S.L."/>
            <person name="Kruys A."/>
            <person name="Hutchinson M.I."/>
            <person name="Powell A.J."/>
            <person name="Barry K."/>
            <person name="Miller A.N."/>
            <person name="Grigoriev I.V."/>
            <person name="Debuchy R."/>
            <person name="Gladieux P."/>
            <person name="Thoren M.H."/>
            <person name="Johannesson H."/>
        </authorList>
    </citation>
    <scope>NUCLEOTIDE SEQUENCE</scope>
    <source>
        <strain evidence="4">CBS 757.83</strain>
    </source>
</reference>
<protein>
    <recommendedName>
        <fullName evidence="6">Cerato-platanin</fullName>
    </recommendedName>
</protein>
<reference evidence="4" key="1">
    <citation type="journal article" date="2023" name="Mol. Phylogenet. Evol.">
        <title>Genome-scale phylogeny and comparative genomics of the fungal order Sordariales.</title>
        <authorList>
            <person name="Hensen N."/>
            <person name="Bonometti L."/>
            <person name="Westerberg I."/>
            <person name="Brannstrom I.O."/>
            <person name="Guillou S."/>
            <person name="Cros-Aarteil S."/>
            <person name="Calhoun S."/>
            <person name="Haridas S."/>
            <person name="Kuo A."/>
            <person name="Mondo S."/>
            <person name="Pangilinan J."/>
            <person name="Riley R."/>
            <person name="LaButti K."/>
            <person name="Andreopoulos B."/>
            <person name="Lipzen A."/>
            <person name="Chen C."/>
            <person name="Yan M."/>
            <person name="Daum C."/>
            <person name="Ng V."/>
            <person name="Clum A."/>
            <person name="Steindorff A."/>
            <person name="Ohm R.A."/>
            <person name="Martin F."/>
            <person name="Silar P."/>
            <person name="Natvig D.O."/>
            <person name="Lalanne C."/>
            <person name="Gautier V."/>
            <person name="Ament-Velasquez S.L."/>
            <person name="Kruys A."/>
            <person name="Hutchinson M.I."/>
            <person name="Powell A.J."/>
            <person name="Barry K."/>
            <person name="Miller A.N."/>
            <person name="Grigoriev I.V."/>
            <person name="Debuchy R."/>
            <person name="Gladieux P."/>
            <person name="Hiltunen Thoren M."/>
            <person name="Johannesson H."/>
        </authorList>
    </citation>
    <scope>NUCLEOTIDE SEQUENCE</scope>
    <source>
        <strain evidence="4">CBS 757.83</strain>
    </source>
</reference>
<dbReference type="PANTHER" id="PTHR38850">
    <property type="entry name" value="CERATO-PLATANIN"/>
    <property type="match status" value="1"/>
</dbReference>
<organism evidence="4 5">
    <name type="scientific">Parathielavia hyrcaniae</name>
    <dbReference type="NCBI Taxonomy" id="113614"/>
    <lineage>
        <taxon>Eukaryota</taxon>
        <taxon>Fungi</taxon>
        <taxon>Dikarya</taxon>
        <taxon>Ascomycota</taxon>
        <taxon>Pezizomycotina</taxon>
        <taxon>Sordariomycetes</taxon>
        <taxon>Sordariomycetidae</taxon>
        <taxon>Sordariales</taxon>
        <taxon>Chaetomiaceae</taxon>
        <taxon>Parathielavia</taxon>
    </lineage>
</organism>
<dbReference type="Proteomes" id="UP001305647">
    <property type="component" value="Unassembled WGS sequence"/>
</dbReference>
<gene>
    <name evidence="4" type="ORF">N658DRAFT_502216</name>
</gene>
<dbReference type="PANTHER" id="PTHR38850:SF2">
    <property type="entry name" value="CERATO-PLATANIN"/>
    <property type="match status" value="1"/>
</dbReference>
<evidence type="ECO:0000313" key="5">
    <source>
        <dbReference type="Proteomes" id="UP001305647"/>
    </source>
</evidence>
<evidence type="ECO:0008006" key="6">
    <source>
        <dbReference type="Google" id="ProtNLM"/>
    </source>
</evidence>
<dbReference type="AlphaFoldDB" id="A0AAN6PQ42"/>
<feature type="signal peptide" evidence="3">
    <location>
        <begin position="1"/>
        <end position="19"/>
    </location>
</feature>
<keyword evidence="3" id="KW-0732">Signal</keyword>
<dbReference type="InterPro" id="IPR010829">
    <property type="entry name" value="Cerato-platanin"/>
</dbReference>
<keyword evidence="2" id="KW-0964">Secreted</keyword>
<dbReference type="GO" id="GO:0005576">
    <property type="term" value="C:extracellular region"/>
    <property type="evidence" value="ECO:0007669"/>
    <property type="project" value="UniProtKB-SubCell"/>
</dbReference>
<keyword evidence="5" id="KW-1185">Reference proteome</keyword>
<accession>A0AAN6PQ42</accession>
<dbReference type="EMBL" id="MU863768">
    <property type="protein sequence ID" value="KAK4095867.1"/>
    <property type="molecule type" value="Genomic_DNA"/>
</dbReference>
<proteinExistence type="predicted"/>
<evidence type="ECO:0000313" key="4">
    <source>
        <dbReference type="EMBL" id="KAK4095867.1"/>
    </source>
</evidence>
<evidence type="ECO:0000256" key="3">
    <source>
        <dbReference type="SAM" id="SignalP"/>
    </source>
</evidence>
<name>A0AAN6PQ42_9PEZI</name>